<organism evidence="5">
    <name type="scientific">Eucalyptus grandis</name>
    <name type="common">Flooded gum</name>
    <dbReference type="NCBI Taxonomy" id="71139"/>
    <lineage>
        <taxon>Eukaryota</taxon>
        <taxon>Viridiplantae</taxon>
        <taxon>Streptophyta</taxon>
        <taxon>Embryophyta</taxon>
        <taxon>Tracheophyta</taxon>
        <taxon>Spermatophyta</taxon>
        <taxon>Magnoliopsida</taxon>
        <taxon>eudicotyledons</taxon>
        <taxon>Gunneridae</taxon>
        <taxon>Pentapetalae</taxon>
        <taxon>rosids</taxon>
        <taxon>malvids</taxon>
        <taxon>Myrtales</taxon>
        <taxon>Myrtaceae</taxon>
        <taxon>Myrtoideae</taxon>
        <taxon>Eucalypteae</taxon>
        <taxon>Eucalyptus</taxon>
    </lineage>
</organism>
<dbReference type="PRINTS" id="PR00380">
    <property type="entry name" value="KINESINHEAVY"/>
</dbReference>
<feature type="region of interest" description="Disordered" evidence="3">
    <location>
        <begin position="372"/>
        <end position="419"/>
    </location>
</feature>
<dbReference type="AlphaFoldDB" id="A0A059BAZ1"/>
<keyword evidence="1 2" id="KW-0505">Motor protein</keyword>
<dbReference type="PANTHER" id="PTHR47972:SF4">
    <property type="entry name" value="KINESIN-LIKE PROTEIN KIN-14L"/>
    <property type="match status" value="1"/>
</dbReference>
<dbReference type="InterPro" id="IPR036961">
    <property type="entry name" value="Kinesin_motor_dom_sf"/>
</dbReference>
<feature type="binding site" evidence="2">
    <location>
        <begin position="110"/>
        <end position="117"/>
    </location>
    <ligand>
        <name>ATP</name>
        <dbReference type="ChEBI" id="CHEBI:30616"/>
    </ligand>
</feature>
<evidence type="ECO:0000256" key="2">
    <source>
        <dbReference type="PROSITE-ProRule" id="PRU00283"/>
    </source>
</evidence>
<dbReference type="Gramene" id="KCW62835">
    <property type="protein sequence ID" value="KCW62835"/>
    <property type="gene ID" value="EUGRSUZ_G00428"/>
</dbReference>
<dbReference type="GO" id="GO:0007017">
    <property type="term" value="P:microtubule-based process"/>
    <property type="evidence" value="ECO:0000318"/>
    <property type="project" value="GO_Central"/>
</dbReference>
<feature type="compositionally biased region" description="Polar residues" evidence="3">
    <location>
        <begin position="372"/>
        <end position="396"/>
    </location>
</feature>
<dbReference type="GO" id="GO:0005524">
    <property type="term" value="F:ATP binding"/>
    <property type="evidence" value="ECO:0007669"/>
    <property type="project" value="UniProtKB-UniRule"/>
</dbReference>
<dbReference type="PROSITE" id="PS50067">
    <property type="entry name" value="KINESIN_MOTOR_2"/>
    <property type="match status" value="1"/>
</dbReference>
<dbReference type="InterPro" id="IPR001752">
    <property type="entry name" value="Kinesin_motor_dom"/>
</dbReference>
<dbReference type="SMART" id="SM00129">
    <property type="entry name" value="KISc"/>
    <property type="match status" value="1"/>
</dbReference>
<dbReference type="InParanoid" id="A0A059BAZ1"/>
<dbReference type="GO" id="GO:0015630">
    <property type="term" value="C:microtubule cytoskeleton"/>
    <property type="evidence" value="ECO:0000318"/>
    <property type="project" value="GO_Central"/>
</dbReference>
<dbReference type="Pfam" id="PF00225">
    <property type="entry name" value="Kinesin"/>
    <property type="match status" value="1"/>
</dbReference>
<dbReference type="PANTHER" id="PTHR47972">
    <property type="entry name" value="KINESIN-LIKE PROTEIN KLP-3"/>
    <property type="match status" value="1"/>
</dbReference>
<proteinExistence type="inferred from homology"/>
<dbReference type="InterPro" id="IPR027417">
    <property type="entry name" value="P-loop_NTPase"/>
</dbReference>
<feature type="domain" description="Kinesin motor" evidence="4">
    <location>
        <begin position="28"/>
        <end position="263"/>
    </location>
</feature>
<dbReference type="STRING" id="71139.A0A059BAZ1"/>
<evidence type="ECO:0000256" key="3">
    <source>
        <dbReference type="SAM" id="MobiDB-lite"/>
    </source>
</evidence>
<keyword evidence="2" id="KW-0547">Nucleotide-binding</keyword>
<dbReference type="Gene3D" id="3.40.850.10">
    <property type="entry name" value="Kinesin motor domain"/>
    <property type="match status" value="1"/>
</dbReference>
<evidence type="ECO:0000313" key="5">
    <source>
        <dbReference type="EMBL" id="KCW62835.1"/>
    </source>
</evidence>
<dbReference type="GO" id="GO:0003777">
    <property type="term" value="F:microtubule motor activity"/>
    <property type="evidence" value="ECO:0007669"/>
    <property type="project" value="InterPro"/>
</dbReference>
<dbReference type="InterPro" id="IPR027640">
    <property type="entry name" value="Kinesin-like_fam"/>
</dbReference>
<evidence type="ECO:0000259" key="4">
    <source>
        <dbReference type="PROSITE" id="PS50067"/>
    </source>
</evidence>
<gene>
    <name evidence="5" type="ORF">EUGRSUZ_G00428</name>
</gene>
<name>A0A059BAZ1_EUCGR</name>
<dbReference type="GO" id="GO:0008017">
    <property type="term" value="F:microtubule binding"/>
    <property type="evidence" value="ECO:0000318"/>
    <property type="project" value="GO_Central"/>
</dbReference>
<keyword evidence="2" id="KW-0067">ATP-binding</keyword>
<evidence type="ECO:0000256" key="1">
    <source>
        <dbReference type="ARBA" id="ARBA00023175"/>
    </source>
</evidence>
<dbReference type="GO" id="GO:0007018">
    <property type="term" value="P:microtubule-based movement"/>
    <property type="evidence" value="ECO:0007669"/>
    <property type="project" value="InterPro"/>
</dbReference>
<sequence>MSTAALGYHKVVKENRNLYNMVQDLKGNIRVCCRIRHIFNAEAKNVVDFIGDDGSLVIVDPSKPHRDGRKVFQFNRVFSPLATQDDVYMDTQPLIRSVMDGYNVCIFAYGQTGSGKTHTMSGPSGKLTKDMGINYLALNDLFGLSNRRKDIITYDIHVQMVEIYNEQIRSCTSDGGLSLPDATMHSVKSTADVVNLMKFGDVNRVVSSTALNNRSSRSHSVLTVHVQGKDVSGSILRSCLHLVDLAGSERVDKFEVTGETEGGGWICRFGKNEIQIVMQGERTLCNDPRTPNLLVQSMNGKESHIRKSLRTIERKLIKGSERRNQRNVTEARSLVRGSTTCINNGVLAIAANTRTQNRVLAIAANTRTLRRQSLTGAGSDQSRRSSLGGKSTNSNVKDTRNAKTPPPVHPSSTIAKRWL</sequence>
<feature type="compositionally biased region" description="Polar residues" evidence="3">
    <location>
        <begin position="410"/>
        <end position="419"/>
    </location>
</feature>
<accession>A0A059BAZ1</accession>
<comment type="similarity">
    <text evidence="2">Belongs to the TRAFAC class myosin-kinesin ATPase superfamily. Kinesin family.</text>
</comment>
<protein>
    <recommendedName>
        <fullName evidence="4">Kinesin motor domain-containing protein</fullName>
    </recommendedName>
</protein>
<dbReference type="SUPFAM" id="SSF52540">
    <property type="entry name" value="P-loop containing nucleoside triphosphate hydrolases"/>
    <property type="match status" value="1"/>
</dbReference>
<reference evidence="5" key="1">
    <citation type="submission" date="2013-07" db="EMBL/GenBank/DDBJ databases">
        <title>The genome of Eucalyptus grandis.</title>
        <authorList>
            <person name="Schmutz J."/>
            <person name="Hayes R."/>
            <person name="Myburg A."/>
            <person name="Tuskan G."/>
            <person name="Grattapaglia D."/>
            <person name="Rokhsar D.S."/>
        </authorList>
    </citation>
    <scope>NUCLEOTIDE SEQUENCE</scope>
    <source>
        <tissue evidence="5">Leaf extractions</tissue>
    </source>
</reference>
<dbReference type="EMBL" id="KK198759">
    <property type="protein sequence ID" value="KCW62835.1"/>
    <property type="molecule type" value="Genomic_DNA"/>
</dbReference>